<dbReference type="InterPro" id="IPR053196">
    <property type="entry name" value="Lipoprotein_YbaY-like"/>
</dbReference>
<feature type="compositionally biased region" description="Low complexity" evidence="1">
    <location>
        <begin position="26"/>
        <end position="44"/>
    </location>
</feature>
<evidence type="ECO:0000256" key="1">
    <source>
        <dbReference type="SAM" id="MobiDB-lite"/>
    </source>
</evidence>
<proteinExistence type="predicted"/>
<dbReference type="EMBL" id="JADIKM010000006">
    <property type="protein sequence ID" value="MFK2905961.1"/>
    <property type="molecule type" value="Genomic_DNA"/>
</dbReference>
<evidence type="ECO:0000313" key="3">
    <source>
        <dbReference type="EMBL" id="MFK2905961.1"/>
    </source>
</evidence>
<organism evidence="3 4">
    <name type="scientific">Dyella ginsengisoli</name>
    <dbReference type="NCBI Taxonomy" id="363848"/>
    <lineage>
        <taxon>Bacteria</taxon>
        <taxon>Pseudomonadati</taxon>
        <taxon>Pseudomonadota</taxon>
        <taxon>Gammaproteobacteria</taxon>
        <taxon>Lysobacterales</taxon>
        <taxon>Rhodanobacteraceae</taxon>
        <taxon>Dyella</taxon>
    </lineage>
</organism>
<evidence type="ECO:0000256" key="2">
    <source>
        <dbReference type="SAM" id="SignalP"/>
    </source>
</evidence>
<feature type="region of interest" description="Disordered" evidence="1">
    <location>
        <begin position="20"/>
        <end position="44"/>
    </location>
</feature>
<feature type="chain" id="PRO_5045145139" evidence="2">
    <location>
        <begin position="29"/>
        <end position="298"/>
    </location>
</feature>
<keyword evidence="3" id="KW-0449">Lipoprotein</keyword>
<accession>A0ABW8K0U7</accession>
<dbReference type="Proteomes" id="UP001620460">
    <property type="component" value="Unassembled WGS sequence"/>
</dbReference>
<name>A0ABW8K0U7_9GAMM</name>
<sequence>MRKVIWSLVSVAALAMAGCNSSSSPQQAPGKADDGAAATAAPQAGNKVTGQITLREPAQLSPQAKLEISLVDVSAASAGTTADATATPSAAPAPLATKTISPVGAFPVSFELEFNPADVNPNNLYVVKANLVDGDRTYEMPLQAPVLTKGASNQVSIQLVAQQTPAEKDLAAFEDLKKQIGGMKIKSGTKLEKDASRGWQVFRKDGQVQFIREQVDYGDKGFTETDYAYKTGKAWVAVQQKKSSKDAKPNATERVSWDVDGKPVLKQVVSGGKTSDLSDDEAASLKGQAEAILKLAGK</sequence>
<evidence type="ECO:0000313" key="4">
    <source>
        <dbReference type="Proteomes" id="UP001620460"/>
    </source>
</evidence>
<protein>
    <submittedName>
        <fullName evidence="3">YbaY family lipoprotein</fullName>
    </submittedName>
</protein>
<keyword evidence="4" id="KW-1185">Reference proteome</keyword>
<reference evidence="3 4" key="1">
    <citation type="submission" date="2020-10" db="EMBL/GenBank/DDBJ databases">
        <title>Phylogeny of dyella-like bacteria.</title>
        <authorList>
            <person name="Fu J."/>
        </authorList>
    </citation>
    <scope>NUCLEOTIDE SEQUENCE [LARGE SCALE GENOMIC DNA]</scope>
    <source>
        <strain evidence="3 4">Gsoil3046</strain>
    </source>
</reference>
<keyword evidence="2" id="KW-0732">Signal</keyword>
<dbReference type="PANTHER" id="PTHR38013">
    <property type="entry name" value="GLYCOPROTEIN/POLYSACCHARIDE METABOLISM"/>
    <property type="match status" value="1"/>
</dbReference>
<comment type="caution">
    <text evidence="3">The sequence shown here is derived from an EMBL/GenBank/DDBJ whole genome shotgun (WGS) entry which is preliminary data.</text>
</comment>
<gene>
    <name evidence="3" type="ORF">ISP17_18525</name>
</gene>
<dbReference type="PROSITE" id="PS51257">
    <property type="entry name" value="PROKAR_LIPOPROTEIN"/>
    <property type="match status" value="1"/>
</dbReference>
<dbReference type="InterPro" id="IPR039366">
    <property type="entry name" value="Pilotin"/>
</dbReference>
<dbReference type="RefSeq" id="WP_404635862.1">
    <property type="nucleotide sequence ID" value="NZ_JADIKM010000006.1"/>
</dbReference>
<feature type="signal peptide" evidence="2">
    <location>
        <begin position="1"/>
        <end position="28"/>
    </location>
</feature>
<dbReference type="Pfam" id="PF09619">
    <property type="entry name" value="YscW"/>
    <property type="match status" value="1"/>
</dbReference>
<dbReference type="PANTHER" id="PTHR38013:SF1">
    <property type="entry name" value="GLYCOPROTEIN_POLYSACCHARIDE METABOLISM"/>
    <property type="match status" value="1"/>
</dbReference>